<organism evidence="1 2">
    <name type="scientific">Gracilariopsis chorda</name>
    <dbReference type="NCBI Taxonomy" id="448386"/>
    <lineage>
        <taxon>Eukaryota</taxon>
        <taxon>Rhodophyta</taxon>
        <taxon>Florideophyceae</taxon>
        <taxon>Rhodymeniophycidae</taxon>
        <taxon>Gracilariales</taxon>
        <taxon>Gracilariaceae</taxon>
        <taxon>Gracilariopsis</taxon>
    </lineage>
</organism>
<dbReference type="AlphaFoldDB" id="A0A2V3IUM7"/>
<dbReference type="EMBL" id="NBIV01000052">
    <property type="protein sequence ID" value="PXF45824.1"/>
    <property type="molecule type" value="Genomic_DNA"/>
</dbReference>
<dbReference type="Proteomes" id="UP000247409">
    <property type="component" value="Unassembled WGS sequence"/>
</dbReference>
<protein>
    <submittedName>
        <fullName evidence="1">Uncharacterized protein</fullName>
    </submittedName>
</protein>
<accession>A0A2V3IUM7</accession>
<sequence>MADIGMAMDGDSMADNAALSVCKLAKVCARTRAHTVGVASGGNFDTQRRLLMGAADGSDEA</sequence>
<keyword evidence="2" id="KW-1185">Reference proteome</keyword>
<evidence type="ECO:0000313" key="1">
    <source>
        <dbReference type="EMBL" id="PXF45824.1"/>
    </source>
</evidence>
<name>A0A2V3IUM7_9FLOR</name>
<proteinExistence type="predicted"/>
<gene>
    <name evidence="1" type="ORF">BWQ96_04436</name>
</gene>
<evidence type="ECO:0000313" key="2">
    <source>
        <dbReference type="Proteomes" id="UP000247409"/>
    </source>
</evidence>
<reference evidence="1 2" key="1">
    <citation type="journal article" date="2018" name="Mol. Biol. Evol.">
        <title>Analysis of the draft genome of the red seaweed Gracilariopsis chorda provides insights into genome size evolution in Rhodophyta.</title>
        <authorList>
            <person name="Lee J."/>
            <person name="Yang E.C."/>
            <person name="Graf L."/>
            <person name="Yang J.H."/>
            <person name="Qiu H."/>
            <person name="Zel Zion U."/>
            <person name="Chan C.X."/>
            <person name="Stephens T.G."/>
            <person name="Weber A.P.M."/>
            <person name="Boo G.H."/>
            <person name="Boo S.M."/>
            <person name="Kim K.M."/>
            <person name="Shin Y."/>
            <person name="Jung M."/>
            <person name="Lee S.J."/>
            <person name="Yim H.S."/>
            <person name="Lee J.H."/>
            <person name="Bhattacharya D."/>
            <person name="Yoon H.S."/>
        </authorList>
    </citation>
    <scope>NUCLEOTIDE SEQUENCE [LARGE SCALE GENOMIC DNA]</scope>
    <source>
        <strain evidence="1 2">SKKU-2015</strain>
        <tissue evidence="1">Whole body</tissue>
    </source>
</reference>
<comment type="caution">
    <text evidence="1">The sequence shown here is derived from an EMBL/GenBank/DDBJ whole genome shotgun (WGS) entry which is preliminary data.</text>
</comment>